<evidence type="ECO:0000256" key="7">
    <source>
        <dbReference type="PROSITE-ProRule" id="PRU01373"/>
    </source>
</evidence>
<dbReference type="RefSeq" id="WP_130162624.1">
    <property type="nucleotide sequence ID" value="NZ_SGIM01000010.1"/>
</dbReference>
<dbReference type="GO" id="GO:0004180">
    <property type="term" value="F:carboxypeptidase activity"/>
    <property type="evidence" value="ECO:0007669"/>
    <property type="project" value="UniProtKB-ARBA"/>
</dbReference>
<dbReference type="SUPFAM" id="SSF141523">
    <property type="entry name" value="L,D-transpeptidase catalytic domain-like"/>
    <property type="match status" value="1"/>
</dbReference>
<dbReference type="PANTHER" id="PTHR36699">
    <property type="entry name" value="LD-TRANSPEPTIDASE"/>
    <property type="match status" value="1"/>
</dbReference>
<dbReference type="Gene3D" id="2.40.440.10">
    <property type="entry name" value="L,D-transpeptidase catalytic domain-like"/>
    <property type="match status" value="1"/>
</dbReference>
<dbReference type="InterPro" id="IPR005490">
    <property type="entry name" value="LD_TPept_cat_dom"/>
</dbReference>
<evidence type="ECO:0000256" key="1">
    <source>
        <dbReference type="ARBA" id="ARBA00004752"/>
    </source>
</evidence>
<keyword evidence="5 7" id="KW-0573">Peptidoglycan synthesis</keyword>
<dbReference type="GO" id="GO:0016740">
    <property type="term" value="F:transferase activity"/>
    <property type="evidence" value="ECO:0007669"/>
    <property type="project" value="UniProtKB-KW"/>
</dbReference>
<dbReference type="InterPro" id="IPR038063">
    <property type="entry name" value="Transpep_catalytic_dom"/>
</dbReference>
<sequence>MKAWLTLCVVILMIIIGVAIYHYKQYIPSSISPQQTPVPQALSNEEIQQLKQSKPITEIEVFKEKRRLHLKHHDEIVRDYPMRLGFDPIGHKQFEGDGKTPEGDYRIDWRNPQSAFYKSLHISYPNQADLAYAQQHGQSAGGDIMIHGTVPKDRTSIPSSATYMPQGDWTLGCIAVRNIDMDEIWQLVDNNTKIKIHP</sequence>
<dbReference type="CDD" id="cd16913">
    <property type="entry name" value="YkuD_like"/>
    <property type="match status" value="1"/>
</dbReference>
<evidence type="ECO:0000259" key="8">
    <source>
        <dbReference type="PROSITE" id="PS52029"/>
    </source>
</evidence>
<dbReference type="Pfam" id="PF03734">
    <property type="entry name" value="YkuD"/>
    <property type="match status" value="1"/>
</dbReference>
<keyword evidence="4 7" id="KW-0133">Cell shape</keyword>
<dbReference type="GO" id="GO:0009252">
    <property type="term" value="P:peptidoglycan biosynthetic process"/>
    <property type="evidence" value="ECO:0007669"/>
    <property type="project" value="UniProtKB-UniPathway"/>
</dbReference>
<dbReference type="AlphaFoldDB" id="A0A4Q6X936"/>
<keyword evidence="10" id="KW-1185">Reference proteome</keyword>
<dbReference type="UniPathway" id="UPA00219"/>
<dbReference type="PROSITE" id="PS52029">
    <property type="entry name" value="LD_TPASE"/>
    <property type="match status" value="1"/>
</dbReference>
<evidence type="ECO:0000256" key="2">
    <source>
        <dbReference type="ARBA" id="ARBA00005992"/>
    </source>
</evidence>
<dbReference type="GO" id="GO:0071555">
    <property type="term" value="P:cell wall organization"/>
    <property type="evidence" value="ECO:0007669"/>
    <property type="project" value="UniProtKB-UniRule"/>
</dbReference>
<reference evidence="9 10" key="1">
    <citation type="submission" date="2019-02" db="EMBL/GenBank/DDBJ databases">
        <title>The draft genome of Acinetobacter halotolerans strain JCM 31009.</title>
        <authorList>
            <person name="Qin J."/>
            <person name="Feng Y."/>
            <person name="Nemec A."/>
            <person name="Zong Z."/>
        </authorList>
    </citation>
    <scope>NUCLEOTIDE SEQUENCE [LARGE SCALE GENOMIC DNA]</scope>
    <source>
        <strain evidence="9 10">JCM 31009</strain>
    </source>
</reference>
<evidence type="ECO:0000313" key="10">
    <source>
        <dbReference type="Proteomes" id="UP000292110"/>
    </source>
</evidence>
<dbReference type="GO" id="GO:0008360">
    <property type="term" value="P:regulation of cell shape"/>
    <property type="evidence" value="ECO:0007669"/>
    <property type="project" value="UniProtKB-UniRule"/>
</dbReference>
<gene>
    <name evidence="9" type="ORF">EXE30_12260</name>
</gene>
<evidence type="ECO:0000313" key="9">
    <source>
        <dbReference type="EMBL" id="RZF50820.1"/>
    </source>
</evidence>
<feature type="active site" description="Proton donor/acceptor" evidence="7">
    <location>
        <position position="147"/>
    </location>
</feature>
<keyword evidence="6 7" id="KW-0961">Cell wall biogenesis/degradation</keyword>
<evidence type="ECO:0000256" key="3">
    <source>
        <dbReference type="ARBA" id="ARBA00022679"/>
    </source>
</evidence>
<evidence type="ECO:0000256" key="5">
    <source>
        <dbReference type="ARBA" id="ARBA00022984"/>
    </source>
</evidence>
<dbReference type="EMBL" id="SGIM01000010">
    <property type="protein sequence ID" value="RZF50820.1"/>
    <property type="molecule type" value="Genomic_DNA"/>
</dbReference>
<protein>
    <submittedName>
        <fullName evidence="9">L,D-transpeptidase catalytic domain protein</fullName>
    </submittedName>
</protein>
<evidence type="ECO:0000256" key="6">
    <source>
        <dbReference type="ARBA" id="ARBA00023316"/>
    </source>
</evidence>
<organism evidence="9 10">
    <name type="scientific">Acinetobacter halotolerans</name>
    <dbReference type="NCBI Taxonomy" id="1752076"/>
    <lineage>
        <taxon>Bacteria</taxon>
        <taxon>Pseudomonadati</taxon>
        <taxon>Pseudomonadota</taxon>
        <taxon>Gammaproteobacteria</taxon>
        <taxon>Moraxellales</taxon>
        <taxon>Moraxellaceae</taxon>
        <taxon>Acinetobacter</taxon>
    </lineage>
</organism>
<feature type="active site" description="Nucleophile" evidence="7">
    <location>
        <position position="173"/>
    </location>
</feature>
<proteinExistence type="inferred from homology"/>
<dbReference type="PANTHER" id="PTHR36699:SF1">
    <property type="entry name" value="L,D-TRANSPEPTIDASE YAFK-RELATED"/>
    <property type="match status" value="1"/>
</dbReference>
<feature type="domain" description="L,D-TPase catalytic" evidence="8">
    <location>
        <begin position="57"/>
        <end position="197"/>
    </location>
</feature>
<dbReference type="Proteomes" id="UP000292110">
    <property type="component" value="Unassembled WGS sequence"/>
</dbReference>
<evidence type="ECO:0000256" key="4">
    <source>
        <dbReference type="ARBA" id="ARBA00022960"/>
    </source>
</evidence>
<keyword evidence="3" id="KW-0808">Transferase</keyword>
<accession>A0A4Q6X936</accession>
<name>A0A4Q6X936_9GAMM</name>
<comment type="pathway">
    <text evidence="1 7">Cell wall biogenesis; peptidoglycan biosynthesis.</text>
</comment>
<comment type="similarity">
    <text evidence="2">Belongs to the YkuD family.</text>
</comment>
<comment type="caution">
    <text evidence="9">The sequence shown here is derived from an EMBL/GenBank/DDBJ whole genome shotgun (WGS) entry which is preliminary data.</text>
</comment>